<name>A0ABT9DP44_9BACI</name>
<keyword evidence="2" id="KW-1185">Reference proteome</keyword>
<organism evidence="1 2">
    <name type="scientific">Bacillus cabrialesii subsp. tritici</name>
    <dbReference type="NCBI Taxonomy" id="2944916"/>
    <lineage>
        <taxon>Bacteria</taxon>
        <taxon>Bacillati</taxon>
        <taxon>Bacillota</taxon>
        <taxon>Bacilli</taxon>
        <taxon>Bacillales</taxon>
        <taxon>Bacillaceae</taxon>
        <taxon>Bacillus</taxon>
        <taxon>Bacillus cabrialesii</taxon>
    </lineage>
</organism>
<dbReference type="EMBL" id="JAHBMK020000001">
    <property type="protein sequence ID" value="MDO8226438.1"/>
    <property type="molecule type" value="Genomic_DNA"/>
</dbReference>
<evidence type="ECO:0000313" key="1">
    <source>
        <dbReference type="EMBL" id="MDO8226438.1"/>
    </source>
</evidence>
<proteinExistence type="predicted"/>
<evidence type="ECO:0000313" key="2">
    <source>
        <dbReference type="Proteomes" id="UP001177121"/>
    </source>
</evidence>
<comment type="caution">
    <text evidence="1">The sequence shown here is derived from an EMBL/GenBank/DDBJ whole genome shotgun (WGS) entry which is preliminary data.</text>
</comment>
<sequence length="195" mass="22927">MKLNIMENKTIDQKYKDLQKETGIMSCDFHEFKEYVTKYIIDSGIEKEFLSYIKSSLENDEVHADEITHYTDVIGWLEDELKVKDPKNRGFITRLKEHIKEENFTDIVVEPTMDTLGREFIQVSLVDDEAPSEYPTILAMFINEGEAFNYAYELFRSAKINRLAYFQTDEKEGEYEIYTQTDNAELRALKVSLNQ</sequence>
<dbReference type="RefSeq" id="WP_304717925.1">
    <property type="nucleotide sequence ID" value="NZ_JAHBMK020000001.1"/>
</dbReference>
<dbReference type="Proteomes" id="UP001177121">
    <property type="component" value="Unassembled WGS sequence"/>
</dbReference>
<reference evidence="1" key="1">
    <citation type="submission" date="2023-07" db="EMBL/GenBank/DDBJ databases">
        <title>Biological control against Fusarium languescens, the causal agent of wilt in Jalapeno peppers, by a novel bacterial subspecies: Bacillus cabrialesii subsp. tritici TSO2.</title>
        <authorList>
            <person name="Montoya-Martinez A.C."/>
            <person name="Figueroa-Brambila K.M."/>
            <person name="Escalante-Beltran A."/>
            <person name="Lopez-Montoya N.D."/>
            <person name="Valenzuela-Ruiz V."/>
            <person name="Parra-Cota F.I."/>
            <person name="Estrada Alvarado M.I."/>
            <person name="De Los Santos Villalobos S."/>
        </authorList>
    </citation>
    <scope>NUCLEOTIDE SEQUENCE</scope>
    <source>
        <strain evidence="1">TSO2</strain>
    </source>
</reference>
<protein>
    <submittedName>
        <fullName evidence="1">Uncharacterized protein</fullName>
    </submittedName>
</protein>
<accession>A0ABT9DP44</accession>
<gene>
    <name evidence="1" type="ORF">KHP33_016625</name>
</gene>